<dbReference type="InterPro" id="IPR008991">
    <property type="entry name" value="Translation_prot_SH3-like_sf"/>
</dbReference>
<proteinExistence type="inferred from homology"/>
<comment type="function">
    <text evidence="4">This protein is located at the 30S-50S ribosomal subunit interface and may play a role in the structure and function of the aminoacyl-tRNA binding site.</text>
</comment>
<comment type="similarity">
    <text evidence="1 4">Belongs to the bacterial ribosomal protein bL19 family.</text>
</comment>
<dbReference type="InterPro" id="IPR001857">
    <property type="entry name" value="Ribosomal_bL19"/>
</dbReference>
<evidence type="ECO:0000256" key="2">
    <source>
        <dbReference type="ARBA" id="ARBA00022980"/>
    </source>
</evidence>
<dbReference type="PANTHER" id="PTHR15680">
    <property type="entry name" value="RIBOSOMAL PROTEIN L19"/>
    <property type="match status" value="1"/>
</dbReference>
<dbReference type="PRINTS" id="PR00061">
    <property type="entry name" value="RIBOSOMALL19"/>
</dbReference>
<keyword evidence="2" id="KW-0689">Ribosomal protein</keyword>
<dbReference type="InterPro" id="IPR038657">
    <property type="entry name" value="Ribosomal_bL19_sf"/>
</dbReference>
<evidence type="ECO:0000256" key="4">
    <source>
        <dbReference type="RuleBase" id="RU000559"/>
    </source>
</evidence>
<reference evidence="5 6" key="1">
    <citation type="journal article" date="2016" name="Nat. Commun.">
        <title>Thousands of microbial genomes shed light on interconnected biogeochemical processes in an aquifer system.</title>
        <authorList>
            <person name="Anantharaman K."/>
            <person name="Brown C.T."/>
            <person name="Hug L.A."/>
            <person name="Sharon I."/>
            <person name="Castelle C.J."/>
            <person name="Probst A.J."/>
            <person name="Thomas B.C."/>
            <person name="Singh A."/>
            <person name="Wilkins M.J."/>
            <person name="Karaoz U."/>
            <person name="Brodie E.L."/>
            <person name="Williams K.H."/>
            <person name="Hubbard S.S."/>
            <person name="Banfield J.F."/>
        </authorList>
    </citation>
    <scope>NUCLEOTIDE SEQUENCE [LARGE SCALE GENOMIC DNA]</scope>
</reference>
<dbReference type="GO" id="GO:0006412">
    <property type="term" value="P:translation"/>
    <property type="evidence" value="ECO:0007669"/>
    <property type="project" value="InterPro"/>
</dbReference>
<dbReference type="Proteomes" id="UP000177369">
    <property type="component" value="Unassembled WGS sequence"/>
</dbReference>
<dbReference type="Gene3D" id="2.30.30.790">
    <property type="match status" value="1"/>
</dbReference>
<sequence length="92" mass="10369">MNLTNFKVGDTVKVFTKDPQDNKVHATPFQGVVLALRGEKQNKTFTVQKNASAGVNVERIFPINSPIIEKITVVNKGKVRRAKLTHLRKENR</sequence>
<comment type="caution">
    <text evidence="5">The sequence shown here is derived from an EMBL/GenBank/DDBJ whole genome shotgun (WGS) entry which is preliminary data.</text>
</comment>
<accession>A0A1F5G826</accession>
<dbReference type="AlphaFoldDB" id="A0A1F5G826"/>
<dbReference type="SUPFAM" id="SSF50104">
    <property type="entry name" value="Translation proteins SH3-like domain"/>
    <property type="match status" value="1"/>
</dbReference>
<keyword evidence="3 4" id="KW-0687">Ribonucleoprotein</keyword>
<evidence type="ECO:0000256" key="1">
    <source>
        <dbReference type="ARBA" id="ARBA00005781"/>
    </source>
</evidence>
<evidence type="ECO:0000313" key="6">
    <source>
        <dbReference type="Proteomes" id="UP000177369"/>
    </source>
</evidence>
<dbReference type="STRING" id="1797714.A3D04_03040"/>
<dbReference type="Pfam" id="PF01245">
    <property type="entry name" value="Ribosomal_L19"/>
    <property type="match status" value="1"/>
</dbReference>
<protein>
    <recommendedName>
        <fullName evidence="4">50S ribosomal protein L19</fullName>
    </recommendedName>
</protein>
<dbReference type="GO" id="GO:0022625">
    <property type="term" value="C:cytosolic large ribosomal subunit"/>
    <property type="evidence" value="ECO:0007669"/>
    <property type="project" value="TreeGrafter"/>
</dbReference>
<dbReference type="EMBL" id="MFBD01000040">
    <property type="protein sequence ID" value="OGD88011.1"/>
    <property type="molecule type" value="Genomic_DNA"/>
</dbReference>
<evidence type="ECO:0000256" key="3">
    <source>
        <dbReference type="ARBA" id="ARBA00023274"/>
    </source>
</evidence>
<dbReference type="GO" id="GO:0003735">
    <property type="term" value="F:structural constituent of ribosome"/>
    <property type="evidence" value="ECO:0007669"/>
    <property type="project" value="InterPro"/>
</dbReference>
<dbReference type="PANTHER" id="PTHR15680:SF9">
    <property type="entry name" value="LARGE RIBOSOMAL SUBUNIT PROTEIN BL19M"/>
    <property type="match status" value="1"/>
</dbReference>
<evidence type="ECO:0000313" key="5">
    <source>
        <dbReference type="EMBL" id="OGD88011.1"/>
    </source>
</evidence>
<organism evidence="5 6">
    <name type="scientific">Candidatus Curtissbacteria bacterium RIFCSPHIGHO2_02_FULL_40_16b</name>
    <dbReference type="NCBI Taxonomy" id="1797714"/>
    <lineage>
        <taxon>Bacteria</taxon>
        <taxon>Candidatus Curtissiibacteriota</taxon>
    </lineage>
</organism>
<gene>
    <name evidence="5" type="ORF">A3D04_03040</name>
</gene>
<name>A0A1F5G826_9BACT</name>